<evidence type="ECO:0000313" key="3">
    <source>
        <dbReference type="WBParaSite" id="Hba_12513"/>
    </source>
</evidence>
<keyword evidence="1" id="KW-0812">Transmembrane</keyword>
<dbReference type="GO" id="GO:0005247">
    <property type="term" value="F:voltage-gated chloride channel activity"/>
    <property type="evidence" value="ECO:0007669"/>
    <property type="project" value="TreeGrafter"/>
</dbReference>
<proteinExistence type="predicted"/>
<evidence type="ECO:0000313" key="2">
    <source>
        <dbReference type="Proteomes" id="UP000095283"/>
    </source>
</evidence>
<accession>A0A1I7X4P2</accession>
<dbReference type="Proteomes" id="UP000095283">
    <property type="component" value="Unplaced"/>
</dbReference>
<dbReference type="SUPFAM" id="SSF81340">
    <property type="entry name" value="Clc chloride channel"/>
    <property type="match status" value="1"/>
</dbReference>
<sequence>MSEPLETLLTNMETENIEGKSENFEINPHLSHFNSGENDKLLIAEFSRDIYDVEDLPSLTSRSSTPSRCMRIISRIIRFLVEDWMFLALLGISTAICSLAMEYAIENLQEWHIKTYSWAHQLESKADHFYFTYLVWMSYAVVLVTASALFVHYVAPQAIGIVWLFRLFLDKTHFFNVINTDLVTLVQIILPYKSLNQVSYLPVEYFEVNLHKSTIRLQTTAWKYLLPAFTGRKAMAAKHSH</sequence>
<dbReference type="Gene3D" id="1.10.3080.10">
    <property type="entry name" value="Clc chloride channel"/>
    <property type="match status" value="1"/>
</dbReference>
<dbReference type="PANTHER" id="PTHR45720:SF10">
    <property type="entry name" value="CHLORIDE CHANNEL PROTEIN 2"/>
    <property type="match status" value="1"/>
</dbReference>
<dbReference type="WBParaSite" id="Hba_12513">
    <property type="protein sequence ID" value="Hba_12513"/>
    <property type="gene ID" value="Hba_12513"/>
</dbReference>
<dbReference type="InterPro" id="IPR050970">
    <property type="entry name" value="Cl_channel_volt-gated"/>
</dbReference>
<feature type="transmembrane region" description="Helical" evidence="1">
    <location>
        <begin position="84"/>
        <end position="105"/>
    </location>
</feature>
<keyword evidence="1" id="KW-1133">Transmembrane helix</keyword>
<keyword evidence="1" id="KW-0472">Membrane</keyword>
<dbReference type="AlphaFoldDB" id="A0A1I7X4P2"/>
<dbReference type="PANTHER" id="PTHR45720">
    <property type="entry name" value="CHLORIDE CHANNEL PROTEIN 2"/>
    <property type="match status" value="1"/>
</dbReference>
<evidence type="ECO:0000256" key="1">
    <source>
        <dbReference type="SAM" id="Phobius"/>
    </source>
</evidence>
<organism evidence="2 3">
    <name type="scientific">Heterorhabditis bacteriophora</name>
    <name type="common">Entomopathogenic nematode worm</name>
    <dbReference type="NCBI Taxonomy" id="37862"/>
    <lineage>
        <taxon>Eukaryota</taxon>
        <taxon>Metazoa</taxon>
        <taxon>Ecdysozoa</taxon>
        <taxon>Nematoda</taxon>
        <taxon>Chromadorea</taxon>
        <taxon>Rhabditida</taxon>
        <taxon>Rhabditina</taxon>
        <taxon>Rhabditomorpha</taxon>
        <taxon>Strongyloidea</taxon>
        <taxon>Heterorhabditidae</taxon>
        <taxon>Heterorhabditis</taxon>
    </lineage>
</organism>
<reference evidence="3" key="1">
    <citation type="submission" date="2016-11" db="UniProtKB">
        <authorList>
            <consortium name="WormBaseParasite"/>
        </authorList>
    </citation>
    <scope>IDENTIFICATION</scope>
</reference>
<feature type="transmembrane region" description="Helical" evidence="1">
    <location>
        <begin position="136"/>
        <end position="165"/>
    </location>
</feature>
<name>A0A1I7X4P2_HETBA</name>
<protein>
    <submittedName>
        <fullName evidence="3">Chloride channel CLIC-like protein 1</fullName>
    </submittedName>
</protein>
<keyword evidence="2" id="KW-1185">Reference proteome</keyword>
<dbReference type="GO" id="GO:0005886">
    <property type="term" value="C:plasma membrane"/>
    <property type="evidence" value="ECO:0007669"/>
    <property type="project" value="TreeGrafter"/>
</dbReference>
<dbReference type="InterPro" id="IPR014743">
    <property type="entry name" value="Cl-channel_core"/>
</dbReference>